<protein>
    <submittedName>
        <fullName evidence="2">Uncharacterized protein</fullName>
    </submittedName>
</protein>
<sequence length="85" mass="8939">MSGKININIFQTSFNVSDKKGYFEQKGGGGLFGKLLDTAVDVGKRKLAGESAAFQVFNVTSGKDRSHGKVLGGPGSLLDGFGNRD</sequence>
<dbReference type="AlphaFoldDB" id="A0A3G2R5T8"/>
<dbReference type="Proteomes" id="UP000280960">
    <property type="component" value="Chromosome"/>
</dbReference>
<evidence type="ECO:0000313" key="3">
    <source>
        <dbReference type="Proteomes" id="UP000280960"/>
    </source>
</evidence>
<keyword evidence="3" id="KW-1185">Reference proteome</keyword>
<name>A0A3G2R5T8_9FIRM</name>
<evidence type="ECO:0000313" key="2">
    <source>
        <dbReference type="EMBL" id="AYO30924.1"/>
    </source>
</evidence>
<feature type="region of interest" description="Disordered" evidence="1">
    <location>
        <begin position="63"/>
        <end position="85"/>
    </location>
</feature>
<dbReference type="KEGG" id="bacg:D2962_10115"/>
<evidence type="ECO:0000256" key="1">
    <source>
        <dbReference type="SAM" id="MobiDB-lite"/>
    </source>
</evidence>
<organism evidence="2 3">
    <name type="scientific">Biomaibacter acetigenes</name>
    <dbReference type="NCBI Taxonomy" id="2316383"/>
    <lineage>
        <taxon>Bacteria</taxon>
        <taxon>Bacillati</taxon>
        <taxon>Bacillota</taxon>
        <taxon>Clostridia</taxon>
        <taxon>Thermosediminibacterales</taxon>
        <taxon>Tepidanaerobacteraceae</taxon>
        <taxon>Biomaibacter</taxon>
    </lineage>
</organism>
<dbReference type="EMBL" id="CP033169">
    <property type="protein sequence ID" value="AYO30924.1"/>
    <property type="molecule type" value="Genomic_DNA"/>
</dbReference>
<dbReference type="RefSeq" id="WP_120767771.1">
    <property type="nucleotide sequence ID" value="NZ_CP033169.1"/>
</dbReference>
<reference evidence="2 3" key="1">
    <citation type="submission" date="2018-10" db="EMBL/GenBank/DDBJ databases">
        <authorList>
            <person name="Zhang X."/>
        </authorList>
    </citation>
    <scope>NUCLEOTIDE SEQUENCE [LARGE SCALE GENOMIC DNA]</scope>
    <source>
        <strain evidence="2 3">SK-G1</strain>
    </source>
</reference>
<accession>A0A3G2R5T8</accession>
<gene>
    <name evidence="2" type="ORF">D2962_10115</name>
</gene>
<proteinExistence type="predicted"/>